<evidence type="ECO:0000259" key="2">
    <source>
        <dbReference type="Pfam" id="PF08241"/>
    </source>
</evidence>
<reference evidence="3 4" key="1">
    <citation type="journal article" date="2019" name="Nat. Microbiol.">
        <title>Mediterranean grassland soil C-N compound turnover is dependent on rainfall and depth, and is mediated by genomically divergent microorganisms.</title>
        <authorList>
            <person name="Diamond S."/>
            <person name="Andeer P.F."/>
            <person name="Li Z."/>
            <person name="Crits-Christoph A."/>
            <person name="Burstein D."/>
            <person name="Anantharaman K."/>
            <person name="Lane K.R."/>
            <person name="Thomas B.C."/>
            <person name="Pan C."/>
            <person name="Northen T.R."/>
            <person name="Banfield J.F."/>
        </authorList>
    </citation>
    <scope>NUCLEOTIDE SEQUENCE [LARGE SCALE GENOMIC DNA]</scope>
    <source>
        <strain evidence="3">WS_8</strain>
    </source>
</reference>
<dbReference type="CDD" id="cd02440">
    <property type="entry name" value="AdoMet_MTases"/>
    <property type="match status" value="1"/>
</dbReference>
<gene>
    <name evidence="3" type="ORF">E6K78_01180</name>
</gene>
<dbReference type="GO" id="GO:0008757">
    <property type="term" value="F:S-adenosylmethionine-dependent methyltransferase activity"/>
    <property type="evidence" value="ECO:0007669"/>
    <property type="project" value="InterPro"/>
</dbReference>
<dbReference type="AlphaFoldDB" id="A0A538TXV9"/>
<dbReference type="InterPro" id="IPR029063">
    <property type="entry name" value="SAM-dependent_MTases_sf"/>
</dbReference>
<dbReference type="Proteomes" id="UP000316609">
    <property type="component" value="Unassembled WGS sequence"/>
</dbReference>
<evidence type="ECO:0000313" key="3">
    <source>
        <dbReference type="EMBL" id="TMQ68448.1"/>
    </source>
</evidence>
<organism evidence="3 4">
    <name type="scientific">Eiseniibacteriota bacterium</name>
    <dbReference type="NCBI Taxonomy" id="2212470"/>
    <lineage>
        <taxon>Bacteria</taxon>
        <taxon>Candidatus Eiseniibacteriota</taxon>
    </lineage>
</organism>
<name>A0A538TXV9_UNCEI</name>
<evidence type="ECO:0000256" key="1">
    <source>
        <dbReference type="SAM" id="MobiDB-lite"/>
    </source>
</evidence>
<dbReference type="GO" id="GO:0032259">
    <property type="term" value="P:methylation"/>
    <property type="evidence" value="ECO:0007669"/>
    <property type="project" value="UniProtKB-KW"/>
</dbReference>
<dbReference type="SUPFAM" id="SSF53335">
    <property type="entry name" value="S-adenosyl-L-methionine-dependent methyltransferases"/>
    <property type="match status" value="1"/>
</dbReference>
<protein>
    <submittedName>
        <fullName evidence="3">Class I SAM-dependent methyltransferase</fullName>
    </submittedName>
</protein>
<feature type="region of interest" description="Disordered" evidence="1">
    <location>
        <begin position="23"/>
        <end position="58"/>
    </location>
</feature>
<feature type="domain" description="Methyltransferase type 11" evidence="2">
    <location>
        <begin position="114"/>
        <end position="211"/>
    </location>
</feature>
<dbReference type="EMBL" id="VBOY01000009">
    <property type="protein sequence ID" value="TMQ68448.1"/>
    <property type="molecule type" value="Genomic_DNA"/>
</dbReference>
<keyword evidence="3" id="KW-0489">Methyltransferase</keyword>
<comment type="caution">
    <text evidence="3">The sequence shown here is derived from an EMBL/GenBank/DDBJ whole genome shotgun (WGS) entry which is preliminary data.</text>
</comment>
<sequence>MIPTLHRQPFPVRVEALGRAAVLRRGSGDRRQGRLPQAPRPSRGGPVSSRKREEQEFHDRLRDEALEQRWTVEAEKRTEADPRWANFKYYAVERRSLDYAREWLRREVVGRTVLDYGCGNGEESLFAARQGAARVFGIDLSEVSIKNCRLRAAQEGLGHTLDFRVNDGEALEFADNMFDVAMEYGVLHHVDLKAAMRELARVLRPNGRMICTEALGHNPIIQAYRRRTPDLRTQWEVEHILRKEAFATMAGYFHHVEMRFFHLATLAAVPFRKSAIFGPFLGLLETVDEVLLRTPGLKWHAWITVFALGQPRGK</sequence>
<dbReference type="InterPro" id="IPR013216">
    <property type="entry name" value="Methyltransf_11"/>
</dbReference>
<accession>A0A538TXV9</accession>
<keyword evidence="3" id="KW-0808">Transferase</keyword>
<evidence type="ECO:0000313" key="4">
    <source>
        <dbReference type="Proteomes" id="UP000316609"/>
    </source>
</evidence>
<proteinExistence type="predicted"/>
<dbReference type="Pfam" id="PF08241">
    <property type="entry name" value="Methyltransf_11"/>
    <property type="match status" value="1"/>
</dbReference>
<dbReference type="PANTHER" id="PTHR43464">
    <property type="entry name" value="METHYLTRANSFERASE"/>
    <property type="match status" value="1"/>
</dbReference>
<dbReference type="Gene3D" id="3.40.50.150">
    <property type="entry name" value="Vaccinia Virus protein VP39"/>
    <property type="match status" value="1"/>
</dbReference>